<protein>
    <submittedName>
        <fullName evidence="5">Ccch zinc finger dna binding protein</fullName>
    </submittedName>
</protein>
<dbReference type="PANTHER" id="PTHR37543:SF1">
    <property type="entry name" value="CCCH ZINC FINGER DNA BINDING PROTEIN (AFU_ORTHOLOGUE AFUA_5G12760)"/>
    <property type="match status" value="1"/>
</dbReference>
<dbReference type="HOGENOM" id="CLU_031811_0_1_1"/>
<evidence type="ECO:0000259" key="4">
    <source>
        <dbReference type="Pfam" id="PF25543"/>
    </source>
</evidence>
<sequence length="513" mass="56267">MATPIDELSILGQRAQALQQYQDTHSKLLADMFAYAQALEHTLKSKTASLTQALEDAELDLADARKSRREFQQESQKLTNQLQQLNATNDHMQNSHPYVAVLIDGDGCLFQEKYIRDGLEGGKSAAYALRAAVMEQCGDMASKMDIVVKICANQAGLATAMRQSGSIGSEQTYKQFCIGFTQSKASFDFVDVGPGKERADAKIRESAKWHLNNANCKMVLLGISHDSGYAPFIDELHSSSDARNRICILEGFPVVRELMGFNLAIVNFNDTVFRSDKIVVDRTNNGFFNNSNGTKSTSTSSMAPQPPPAPAAETNSYVSNSPPGPKPSELAKEKPGKATTPVSSYATATVSSRPDGPPALTFPAATAKTMQSKAAAIATATAKLMEKNKTNWSPGPRGLDQPVTFNPTFVDAVKRRKGPEKFCNTYVLCGYCTKDYCEYNHKLKATPEEKKALAFLMRQSPCTFGQECSNDDCIYGHNCPSVRDGQCMQPYCRFPSKLHPPKTKFKQPFFGDE</sequence>
<evidence type="ECO:0000256" key="2">
    <source>
        <dbReference type="SAM" id="MobiDB-lite"/>
    </source>
</evidence>
<evidence type="ECO:0000313" key="5">
    <source>
        <dbReference type="EMBL" id="EPE03791.1"/>
    </source>
</evidence>
<proteinExistence type="predicted"/>
<dbReference type="PANTHER" id="PTHR37543">
    <property type="entry name" value="CCCH ZINC FINGER DNA BINDING PROTEIN (AFU_ORTHOLOGUE AFUA_5G12760)"/>
    <property type="match status" value="1"/>
</dbReference>
<dbReference type="InterPro" id="IPR057683">
    <property type="entry name" value="DUF7923"/>
</dbReference>
<evidence type="ECO:0000259" key="3">
    <source>
        <dbReference type="Pfam" id="PF25540"/>
    </source>
</evidence>
<evidence type="ECO:0000313" key="6">
    <source>
        <dbReference type="Proteomes" id="UP000016923"/>
    </source>
</evidence>
<dbReference type="Pfam" id="PF25543">
    <property type="entry name" value="zf-CCCH_tandem"/>
    <property type="match status" value="1"/>
</dbReference>
<dbReference type="Proteomes" id="UP000016923">
    <property type="component" value="Unassembled WGS sequence"/>
</dbReference>
<keyword evidence="1" id="KW-0175">Coiled coil</keyword>
<dbReference type="InterPro" id="IPR057654">
    <property type="entry name" value="Znf-CCCH_tandem"/>
</dbReference>
<dbReference type="EMBL" id="KE148165">
    <property type="protein sequence ID" value="EPE03791.1"/>
    <property type="molecule type" value="Genomic_DNA"/>
</dbReference>
<keyword evidence="6" id="KW-1185">Reference proteome</keyword>
<name>S3BWK2_OPHP1</name>
<feature type="domain" description="DUF7923" evidence="3">
    <location>
        <begin position="93"/>
        <end position="270"/>
    </location>
</feature>
<gene>
    <name evidence="5" type="ORF">F503_06497</name>
</gene>
<accession>S3BWK2</accession>
<feature type="region of interest" description="Disordered" evidence="2">
    <location>
        <begin position="284"/>
        <end position="362"/>
    </location>
</feature>
<organism evidence="5 6">
    <name type="scientific">Ophiostoma piceae (strain UAMH 11346)</name>
    <name type="common">Sap stain fungus</name>
    <dbReference type="NCBI Taxonomy" id="1262450"/>
    <lineage>
        <taxon>Eukaryota</taxon>
        <taxon>Fungi</taxon>
        <taxon>Dikarya</taxon>
        <taxon>Ascomycota</taxon>
        <taxon>Pezizomycotina</taxon>
        <taxon>Sordariomycetes</taxon>
        <taxon>Sordariomycetidae</taxon>
        <taxon>Ophiostomatales</taxon>
        <taxon>Ophiostomataceae</taxon>
        <taxon>Ophiostoma</taxon>
    </lineage>
</organism>
<feature type="compositionally biased region" description="Polar residues" evidence="2">
    <location>
        <begin position="340"/>
        <end position="352"/>
    </location>
</feature>
<feature type="coiled-coil region" evidence="1">
    <location>
        <begin position="47"/>
        <end position="95"/>
    </location>
</feature>
<dbReference type="OrthoDB" id="3512845at2759"/>
<dbReference type="AlphaFoldDB" id="S3BWK2"/>
<dbReference type="eggNOG" id="ENOG502S3N6">
    <property type="taxonomic scope" value="Eukaryota"/>
</dbReference>
<dbReference type="Pfam" id="PF25540">
    <property type="entry name" value="DUF7923"/>
    <property type="match status" value="1"/>
</dbReference>
<feature type="compositionally biased region" description="Low complexity" evidence="2">
    <location>
        <begin position="284"/>
        <end position="303"/>
    </location>
</feature>
<dbReference type="OMA" id="HCHQIFL"/>
<feature type="domain" description="Tandem CCCH zinc finger" evidence="4">
    <location>
        <begin position="452"/>
        <end position="504"/>
    </location>
</feature>
<reference evidence="5 6" key="1">
    <citation type="journal article" date="2013" name="BMC Genomics">
        <title>The genome and transcriptome of the pine saprophyte Ophiostoma piceae, and a comparison with the bark beetle-associated pine pathogen Grosmannia clavigera.</title>
        <authorList>
            <person name="Haridas S."/>
            <person name="Wang Y."/>
            <person name="Lim L."/>
            <person name="Massoumi Alamouti S."/>
            <person name="Jackman S."/>
            <person name="Docking R."/>
            <person name="Robertson G."/>
            <person name="Birol I."/>
            <person name="Bohlmann J."/>
            <person name="Breuil C."/>
        </authorList>
    </citation>
    <scope>NUCLEOTIDE SEQUENCE [LARGE SCALE GENOMIC DNA]</scope>
    <source>
        <strain evidence="5 6">UAMH 11346</strain>
    </source>
</reference>
<dbReference type="VEuPathDB" id="FungiDB:F503_06497"/>
<evidence type="ECO:0000256" key="1">
    <source>
        <dbReference type="SAM" id="Coils"/>
    </source>
</evidence>